<feature type="transmembrane region" description="Helical" evidence="7">
    <location>
        <begin position="246"/>
        <end position="272"/>
    </location>
</feature>
<dbReference type="Pfam" id="PF22744">
    <property type="entry name" value="Toast-rack_PspC-Cterm"/>
    <property type="match status" value="1"/>
</dbReference>
<feature type="domain" description="PspC-related ToastRack" evidence="10">
    <location>
        <begin position="400"/>
        <end position="532"/>
    </location>
</feature>
<sequence>MNKTVNINLAGIFFHIDEDAFFKLKNYLDAIKQSFTDSQGREEIIQDIEARIAEIFDEKRQTEKQVISNKEVDAVIEIMGQPEDYQVDSDIFEDEETSQSFYTSNQQKNSKTEYKNKKLYRDTDNSYISGVCSGLGHYFNIDPVWIRVLFVLLTIVTTAFFIVIYIIFWIVMPEAVTTTEKLEMRGEPINISNIERKVKEGFDSVADKMKDVDYQKYGQKVNNGATNFFKHVSNAIISIIKIFIKLIGILILLVAGSALIGLLFSLLSVGTFGLFDAPWMDYVELANIGIPLWLGALLIFFVAGIPIFFLFVLGLKILISNVKSISNPVKLALLGLWLISVFVISFLGIRQATERAFEGEVVEVKTLPISAKNTVFLAMQANNFYGSDLHRNNDLEIKLNENSEKIIYSRDIKLIVKSTRDSVAKIKVTKQAEGKSYEVARRRASEINYNTIFNNHTLTLDGYFTTSTENMFSDQKVTVTLYLPIGTTLLADENTRSYHLTYNDNGDLLLKGQEGHLLTIGNQEIICKTCPTSKENNKLDNDERSKNYSTNGDEWYQEEEKDSLNNLPKLNTIEDQIIKTQVEIINQTSNK</sequence>
<evidence type="ECO:0000259" key="8">
    <source>
        <dbReference type="Pfam" id="PF04024"/>
    </source>
</evidence>
<dbReference type="InterPro" id="IPR054319">
    <property type="entry name" value="PspC-rel_ToastRack"/>
</dbReference>
<feature type="transmembrane region" description="Helical" evidence="7">
    <location>
        <begin position="331"/>
        <end position="349"/>
    </location>
</feature>
<evidence type="ECO:0000256" key="2">
    <source>
        <dbReference type="ARBA" id="ARBA00022475"/>
    </source>
</evidence>
<evidence type="ECO:0000259" key="10">
    <source>
        <dbReference type="Pfam" id="PF22744"/>
    </source>
</evidence>
<evidence type="ECO:0000259" key="9">
    <source>
        <dbReference type="Pfam" id="PF22571"/>
    </source>
</evidence>
<name>A0A1M6C654_9FLAO</name>
<dbReference type="InterPro" id="IPR007168">
    <property type="entry name" value="Phageshock_PspC_N"/>
</dbReference>
<evidence type="ECO:0000256" key="3">
    <source>
        <dbReference type="ARBA" id="ARBA00022692"/>
    </source>
</evidence>
<dbReference type="Pfam" id="PF04024">
    <property type="entry name" value="PspC"/>
    <property type="match status" value="1"/>
</dbReference>
<protein>
    <submittedName>
        <fullName evidence="11">Phage shock protein C (PspC) family protein</fullName>
    </submittedName>
</protein>
<evidence type="ECO:0000256" key="1">
    <source>
        <dbReference type="ARBA" id="ARBA00004162"/>
    </source>
</evidence>
<dbReference type="InterPro" id="IPR054321">
    <property type="entry name" value="PspC-rel_TM"/>
</dbReference>
<dbReference type="GO" id="GO:0005886">
    <property type="term" value="C:plasma membrane"/>
    <property type="evidence" value="ECO:0007669"/>
    <property type="project" value="UniProtKB-SubCell"/>
</dbReference>
<keyword evidence="4 7" id="KW-1133">Transmembrane helix</keyword>
<dbReference type="RefSeq" id="WP_073148736.1">
    <property type="nucleotide sequence ID" value="NZ_FQYY01000002.1"/>
</dbReference>
<dbReference type="STRING" id="579105.SAMN04488096_102385"/>
<evidence type="ECO:0000313" key="12">
    <source>
        <dbReference type="Proteomes" id="UP000184225"/>
    </source>
</evidence>
<keyword evidence="2" id="KW-1003">Cell membrane</keyword>
<proteinExistence type="predicted"/>
<keyword evidence="3 7" id="KW-0812">Transmembrane</keyword>
<feature type="compositionally biased region" description="Basic and acidic residues" evidence="6">
    <location>
        <begin position="535"/>
        <end position="546"/>
    </location>
</feature>
<evidence type="ECO:0000256" key="6">
    <source>
        <dbReference type="SAM" id="MobiDB-lite"/>
    </source>
</evidence>
<dbReference type="EMBL" id="FQYY01000002">
    <property type="protein sequence ID" value="SHI56499.1"/>
    <property type="molecule type" value="Genomic_DNA"/>
</dbReference>
<dbReference type="Pfam" id="PF22571">
    <property type="entry name" value="LiaI-LiaF-TM_PspC"/>
    <property type="match status" value="1"/>
</dbReference>
<evidence type="ECO:0000313" key="11">
    <source>
        <dbReference type="EMBL" id="SHI56499.1"/>
    </source>
</evidence>
<reference evidence="11 12" key="1">
    <citation type="submission" date="2016-11" db="EMBL/GenBank/DDBJ databases">
        <authorList>
            <person name="Jaros S."/>
            <person name="Januszkiewicz K."/>
            <person name="Wedrychowicz H."/>
        </authorList>
    </citation>
    <scope>NUCLEOTIDE SEQUENCE [LARGE SCALE GENOMIC DNA]</scope>
    <source>
        <strain evidence="11 12">DSM 21425</strain>
    </source>
</reference>
<keyword evidence="12" id="KW-1185">Reference proteome</keyword>
<dbReference type="AlphaFoldDB" id="A0A1M6C654"/>
<evidence type="ECO:0000256" key="5">
    <source>
        <dbReference type="ARBA" id="ARBA00023136"/>
    </source>
</evidence>
<accession>A0A1M6C654</accession>
<feature type="transmembrane region" description="Helical" evidence="7">
    <location>
        <begin position="292"/>
        <end position="319"/>
    </location>
</feature>
<dbReference type="InterPro" id="IPR052027">
    <property type="entry name" value="PspC"/>
</dbReference>
<comment type="subcellular location">
    <subcellularLocation>
        <location evidence="1">Cell membrane</location>
        <topology evidence="1">Single-pass membrane protein</topology>
    </subcellularLocation>
</comment>
<evidence type="ECO:0000256" key="7">
    <source>
        <dbReference type="SAM" id="Phobius"/>
    </source>
</evidence>
<keyword evidence="5 7" id="KW-0472">Membrane</keyword>
<dbReference type="OrthoDB" id="5772680at2"/>
<feature type="region of interest" description="Disordered" evidence="6">
    <location>
        <begin position="533"/>
        <end position="561"/>
    </location>
</feature>
<dbReference type="Proteomes" id="UP000184225">
    <property type="component" value="Unassembled WGS sequence"/>
</dbReference>
<dbReference type="PANTHER" id="PTHR33885">
    <property type="entry name" value="PHAGE SHOCK PROTEIN C"/>
    <property type="match status" value="1"/>
</dbReference>
<feature type="transmembrane region" description="Helical" evidence="7">
    <location>
        <begin position="144"/>
        <end position="171"/>
    </location>
</feature>
<evidence type="ECO:0000256" key="4">
    <source>
        <dbReference type="ARBA" id="ARBA00022989"/>
    </source>
</evidence>
<organism evidence="11 12">
    <name type="scientific">Mesonia phycicola</name>
    <dbReference type="NCBI Taxonomy" id="579105"/>
    <lineage>
        <taxon>Bacteria</taxon>
        <taxon>Pseudomonadati</taxon>
        <taxon>Bacteroidota</taxon>
        <taxon>Flavobacteriia</taxon>
        <taxon>Flavobacteriales</taxon>
        <taxon>Flavobacteriaceae</taxon>
        <taxon>Mesonia</taxon>
    </lineage>
</organism>
<dbReference type="PANTHER" id="PTHR33885:SF3">
    <property type="entry name" value="PHAGE SHOCK PROTEIN C"/>
    <property type="match status" value="1"/>
</dbReference>
<gene>
    <name evidence="11" type="ORF">SAMN04488096_102385</name>
</gene>
<feature type="domain" description="PspC-related transmembrane region" evidence="9">
    <location>
        <begin position="214"/>
        <end position="354"/>
    </location>
</feature>
<feature type="domain" description="Phage shock protein PspC N-terminal" evidence="8">
    <location>
        <begin position="117"/>
        <end position="175"/>
    </location>
</feature>